<sequence length="378" mass="41219">MQNMIRLSQNITKMALLAHCIAMVMQLSSPEVGTVFFADALFVNPSPSSRITVGRNNKLCSVSGRRGGSATRIIRSHHDSSRQAQHITLKSSFLQGSASSDDTNSTDAVDEINNLSEPPTVIVMDGHDTDGGAATSSASTTAQFGDVVRLGSGNHQQSETSEEDSAFFASPEPIFSNKPTSSAVSEAEKVAKKRKEKNIFVAVASVGLALVNYFYQFTHPLSSLQLLSTMQHDHAPETTLQLLGNNGKPTMVDFWAPWCENCKQLAPTLYQVQQQYGKDVNFVMVNGDDPSAWPLIEAFGVDAIPHMALVEADGTVDTALIGPVPKGWIDADLQVLIENSRQQQRGDTETPRKKLPYEMLDVFANRPEARKLQVTLKQ</sequence>
<feature type="domain" description="Thioredoxin" evidence="2">
    <location>
        <begin position="229"/>
        <end position="342"/>
    </location>
</feature>
<proteinExistence type="predicted"/>
<dbReference type="PROSITE" id="PS51352">
    <property type="entry name" value="THIOREDOXIN_2"/>
    <property type="match status" value="1"/>
</dbReference>
<evidence type="ECO:0000313" key="4">
    <source>
        <dbReference type="Proteomes" id="UP001295423"/>
    </source>
</evidence>
<keyword evidence="1" id="KW-0472">Membrane</keyword>
<dbReference type="PANTHER" id="PTHR47353">
    <property type="entry name" value="THIOREDOXIN-LIKE PROTEIN HCF164, CHLOROPLASTIC"/>
    <property type="match status" value="1"/>
</dbReference>
<evidence type="ECO:0000256" key="1">
    <source>
        <dbReference type="SAM" id="Phobius"/>
    </source>
</evidence>
<feature type="transmembrane region" description="Helical" evidence="1">
    <location>
        <begin position="199"/>
        <end position="215"/>
    </location>
</feature>
<comment type="caution">
    <text evidence="3">The sequence shown here is derived from an EMBL/GenBank/DDBJ whole genome shotgun (WGS) entry which is preliminary data.</text>
</comment>
<dbReference type="InterPro" id="IPR044241">
    <property type="entry name" value="TxlA/HCF164"/>
</dbReference>
<dbReference type="InterPro" id="IPR036249">
    <property type="entry name" value="Thioredoxin-like_sf"/>
</dbReference>
<dbReference type="SUPFAM" id="SSF52833">
    <property type="entry name" value="Thioredoxin-like"/>
    <property type="match status" value="1"/>
</dbReference>
<protein>
    <recommendedName>
        <fullName evidence="2">Thioredoxin domain-containing protein</fullName>
    </recommendedName>
</protein>
<dbReference type="Proteomes" id="UP001295423">
    <property type="component" value="Unassembled WGS sequence"/>
</dbReference>
<organism evidence="3 4">
    <name type="scientific">Cylindrotheca closterium</name>
    <dbReference type="NCBI Taxonomy" id="2856"/>
    <lineage>
        <taxon>Eukaryota</taxon>
        <taxon>Sar</taxon>
        <taxon>Stramenopiles</taxon>
        <taxon>Ochrophyta</taxon>
        <taxon>Bacillariophyta</taxon>
        <taxon>Bacillariophyceae</taxon>
        <taxon>Bacillariophycidae</taxon>
        <taxon>Bacillariales</taxon>
        <taxon>Bacillariaceae</taxon>
        <taxon>Cylindrotheca</taxon>
    </lineage>
</organism>
<keyword evidence="1" id="KW-0812">Transmembrane</keyword>
<dbReference type="PANTHER" id="PTHR47353:SF1">
    <property type="entry name" value="THIOREDOXIN-LIKE PROTEIN HCF164, CHLOROPLASTIC"/>
    <property type="match status" value="1"/>
</dbReference>
<dbReference type="Pfam" id="PF00085">
    <property type="entry name" value="Thioredoxin"/>
    <property type="match status" value="1"/>
</dbReference>
<dbReference type="Gene3D" id="3.40.30.10">
    <property type="entry name" value="Glutaredoxin"/>
    <property type="match status" value="1"/>
</dbReference>
<dbReference type="GO" id="GO:0016671">
    <property type="term" value="F:oxidoreductase activity, acting on a sulfur group of donors, disulfide as acceptor"/>
    <property type="evidence" value="ECO:0007669"/>
    <property type="project" value="TreeGrafter"/>
</dbReference>
<evidence type="ECO:0000313" key="3">
    <source>
        <dbReference type="EMBL" id="CAJ1970408.1"/>
    </source>
</evidence>
<dbReference type="AlphaFoldDB" id="A0AAD2GDC3"/>
<evidence type="ECO:0000259" key="2">
    <source>
        <dbReference type="PROSITE" id="PS51352"/>
    </source>
</evidence>
<keyword evidence="4" id="KW-1185">Reference proteome</keyword>
<accession>A0AAD2GDC3</accession>
<dbReference type="EMBL" id="CAKOGP040002513">
    <property type="protein sequence ID" value="CAJ1970408.1"/>
    <property type="molecule type" value="Genomic_DNA"/>
</dbReference>
<reference evidence="3" key="1">
    <citation type="submission" date="2023-08" db="EMBL/GenBank/DDBJ databases">
        <authorList>
            <person name="Audoor S."/>
            <person name="Bilcke G."/>
        </authorList>
    </citation>
    <scope>NUCLEOTIDE SEQUENCE</scope>
</reference>
<gene>
    <name evidence="3" type="ORF">CYCCA115_LOCUS24426</name>
</gene>
<dbReference type="InterPro" id="IPR013766">
    <property type="entry name" value="Thioredoxin_domain"/>
</dbReference>
<name>A0AAD2GDC3_9STRA</name>
<keyword evidence="1" id="KW-1133">Transmembrane helix</keyword>